<evidence type="ECO:0000259" key="11">
    <source>
        <dbReference type="PROSITE" id="PS50003"/>
    </source>
</evidence>
<evidence type="ECO:0000256" key="10">
    <source>
        <dbReference type="SAM" id="MobiDB-lite"/>
    </source>
</evidence>
<evidence type="ECO:0000256" key="4">
    <source>
        <dbReference type="ARBA" id="ARBA00022658"/>
    </source>
</evidence>
<evidence type="ECO:0000259" key="12">
    <source>
        <dbReference type="PROSITE" id="PS50010"/>
    </source>
</evidence>
<dbReference type="PANTHER" id="PTHR13944:SF21">
    <property type="entry name" value="CYSTS, ISOFORM C"/>
    <property type="match status" value="1"/>
</dbReference>
<dbReference type="CDD" id="cd13329">
    <property type="entry name" value="PH_RhoGEF"/>
    <property type="match status" value="1"/>
</dbReference>
<keyword evidence="2" id="KW-0963">Cytoplasm</keyword>
<evidence type="ECO:0000256" key="3">
    <source>
        <dbReference type="ARBA" id="ARBA00022553"/>
    </source>
</evidence>
<dbReference type="SUPFAM" id="SSF50729">
    <property type="entry name" value="PH domain-like"/>
    <property type="match status" value="1"/>
</dbReference>
<keyword evidence="5" id="KW-0479">Metal-binding</keyword>
<feature type="compositionally biased region" description="Low complexity" evidence="10">
    <location>
        <begin position="1436"/>
        <end position="1451"/>
    </location>
</feature>
<feature type="compositionally biased region" description="Polar residues" evidence="10">
    <location>
        <begin position="1509"/>
        <end position="1523"/>
    </location>
</feature>
<dbReference type="EMBL" id="CALNXJ010000004">
    <property type="protein sequence ID" value="CAH3038252.1"/>
    <property type="molecule type" value="Genomic_DNA"/>
</dbReference>
<feature type="domain" description="PH" evidence="11">
    <location>
        <begin position="1123"/>
        <end position="1225"/>
    </location>
</feature>
<dbReference type="SMART" id="SM00233">
    <property type="entry name" value="PH"/>
    <property type="match status" value="1"/>
</dbReference>
<feature type="compositionally biased region" description="Basic and acidic residues" evidence="10">
    <location>
        <begin position="824"/>
        <end position="838"/>
    </location>
</feature>
<feature type="domain" description="DH" evidence="12">
    <location>
        <begin position="895"/>
        <end position="1082"/>
    </location>
</feature>
<dbReference type="FunFam" id="1.20.900.10:FF:000004">
    <property type="entry name" value="Rho guanine nucleotide exchange factor 2"/>
    <property type="match status" value="1"/>
</dbReference>
<accession>A0AAU9VZ85</accession>
<evidence type="ECO:0000256" key="1">
    <source>
        <dbReference type="ARBA" id="ARBA00004496"/>
    </source>
</evidence>
<dbReference type="GO" id="GO:0008270">
    <property type="term" value="F:zinc ion binding"/>
    <property type="evidence" value="ECO:0007669"/>
    <property type="project" value="UniProtKB-KW"/>
</dbReference>
<feature type="region of interest" description="Disordered" evidence="10">
    <location>
        <begin position="511"/>
        <end position="532"/>
    </location>
</feature>
<name>A0AAU9VZ85_9CNID</name>
<feature type="compositionally biased region" description="Basic and acidic residues" evidence="10">
    <location>
        <begin position="453"/>
        <end position="477"/>
    </location>
</feature>
<sequence>MNSTKSKDADKITEACCMAFTPQSSPTRGGEVIFITFSDEFPLPDNGDFYMVFEGKKQRHVTTAQQINTFTLRAIVPDHDQAEKVTLTVYCAQESKVGPLSSHKFLYLLETEQIIAKLLADSASDSKLFECLSSLSLISNAVSKEYRDTLDSRITNAFEFLDLSPTWSLFGENGVENFQNENGQETLLHLSARLGFSQLATYLLDQPGSMEALHIQDKSGKLPEEIAREKGMKLLADMFSRGPGDCEKRTVKDMSKPQVKKSELGTTTISSYKTQHQNSLEKDIEMLQNINSLVEEEMKKRVPKFRHSWPVRRKNKDTTEDASSSDEEIKQINRELSPKKFTGQLNSMTSARSSGGGNRQLLEQNLKRLRDINEEIQKLRMVNSQRGSREAGRGGMQGKNLRRLSCPSLSAQDLQQAQVIAGMKSKEEKSIVNGTVDQKDRKASPHGINLRTSPDRTRETTQRQEDTSNSADDKLLSVDCKSDVRRAHSWGKHEERPELNKRVSSSLDDLTKEADCEEKVENDKPRSRIHALKNKRPVSLNLDSPKEEGNKLADILDSIKKASDDKQNLGKASSNVSITSLTDVDVNVNHKDNGLLAPNKSNLHTKSYSYSCLADLKLGEDGNPIEDKKLGSQFSPEIQKRSLSKVETQMSLMDFLNDEEAQEKASNRLSLEEFLGVNGPELSADDSEEAEKEKQEPGKGIRRFSMLFGSKSSTKQIKRELPKIQKGSNRSSLRKEKSFSSRSKDSEDGKRESGDAKEQLKTALGRRASGIPSKLSKSGEQVPVLPNPGLLTRGGRGGVSSRSSMQTKPTSPLPFRSKSFTVDDENKDKDKGKEKDKPNSSVSPDASGDDEDYDEGEMDDEHPGDPDLDIKPEPEAWSVSIDKKILKRMTAKDIKRQDVIHELIQTEVHHVRTLKIMQKIFYKGMLDYLSQETAYQILPRLDDLLQINGDFLNRLRASEDEDTIVNSIGDILEEQFSGENGEKMKSAYGEFCSNHMEAVELYKKLLRTDKKFAVFIKKCNANKYCRRLSIPECITLVTQRLTKYPMLIEAIVKTTKESKPDFSSLKNSITLIKMILQSVDQTIKDYEKQKLLQEMKLKLDLKVTVNFKNGKVKNIDFAANTSKLVHDGVLLWKTAKNKLNETRVLVMEDMLVFLQEKDQKYSLLSLDQKAPVVRLKKLIVREVATDRKAIFLVSPSSQIPEMYEIVCESAAEKKRWMEIIRDAVANAPGDENLDDSSLITTAAGERRKIILRRASVLIDQVHNKDLEDADRGKHLAEMQELVSQIEAMEKEKSKVDADKSKELAKTKECLMITMQQVQSTLSSEDPSSEEAQSDTQGSSSSLFVPGIGPKRAETFSGFDSKLKPDNLNKDNINRASSMRTERPGMGFPSRQLPGAVSPAGGASPKMKHKRRSSGGGGGWSFLSKSSGKEDKEQSGSTGDLASDSPSSSPSQTPTPSPLPGQEPDAATDIDGGVKSARFRPVKEQGGNTSPPLQIKADHQQGRLKHNLREQVQQLSSPRAQRQTRPFIIDEEDKEREQKDQSPEGATQDVIYF</sequence>
<dbReference type="InterPro" id="IPR051632">
    <property type="entry name" value="Rho_GEF"/>
</dbReference>
<evidence type="ECO:0000313" key="13">
    <source>
        <dbReference type="EMBL" id="CAH3038252.1"/>
    </source>
</evidence>
<feature type="region of interest" description="Disordered" evidence="10">
    <location>
        <begin position="679"/>
        <end position="874"/>
    </location>
</feature>
<comment type="subcellular location">
    <subcellularLocation>
        <location evidence="1">Cytoplasm</location>
    </subcellularLocation>
</comment>
<dbReference type="CDD" id="cd00160">
    <property type="entry name" value="RhoGEF"/>
    <property type="match status" value="1"/>
</dbReference>
<dbReference type="GO" id="GO:0005737">
    <property type="term" value="C:cytoplasm"/>
    <property type="evidence" value="ECO:0007669"/>
    <property type="project" value="UniProtKB-SubCell"/>
</dbReference>
<dbReference type="InterPro" id="IPR001849">
    <property type="entry name" value="PH_domain"/>
</dbReference>
<feature type="compositionally biased region" description="Basic and acidic residues" evidence="10">
    <location>
        <begin position="733"/>
        <end position="760"/>
    </location>
</feature>
<dbReference type="InterPro" id="IPR035899">
    <property type="entry name" value="DBL_dom_sf"/>
</dbReference>
<feature type="region of interest" description="Disordered" evidence="10">
    <location>
        <begin position="380"/>
        <end position="401"/>
    </location>
</feature>
<evidence type="ECO:0000256" key="6">
    <source>
        <dbReference type="ARBA" id="ARBA00022771"/>
    </source>
</evidence>
<dbReference type="InterPro" id="IPR011993">
    <property type="entry name" value="PH-like_dom_sf"/>
</dbReference>
<feature type="region of interest" description="Disordered" evidence="10">
    <location>
        <begin position="1316"/>
        <end position="1552"/>
    </location>
</feature>
<evidence type="ECO:0000256" key="2">
    <source>
        <dbReference type="ARBA" id="ARBA00022490"/>
    </source>
</evidence>
<evidence type="ECO:0000313" key="14">
    <source>
        <dbReference type="Proteomes" id="UP001159428"/>
    </source>
</evidence>
<keyword evidence="3" id="KW-0597">Phosphoprotein</keyword>
<protein>
    <submittedName>
        <fullName evidence="13">Uncharacterized protein</fullName>
    </submittedName>
</protein>
<feature type="compositionally biased region" description="Basic and acidic residues" evidence="10">
    <location>
        <begin position="511"/>
        <end position="526"/>
    </location>
</feature>
<dbReference type="GO" id="GO:0035023">
    <property type="term" value="P:regulation of Rho protein signal transduction"/>
    <property type="evidence" value="ECO:0007669"/>
    <property type="project" value="TreeGrafter"/>
</dbReference>
<evidence type="ECO:0000256" key="8">
    <source>
        <dbReference type="ARBA" id="ARBA00023054"/>
    </source>
</evidence>
<dbReference type="Gene3D" id="1.20.900.10">
    <property type="entry name" value="Dbl homology (DH) domain"/>
    <property type="match status" value="1"/>
</dbReference>
<dbReference type="SMART" id="SM00325">
    <property type="entry name" value="RhoGEF"/>
    <property type="match status" value="1"/>
</dbReference>
<organism evidence="13 14">
    <name type="scientific">Pocillopora meandrina</name>
    <dbReference type="NCBI Taxonomy" id="46732"/>
    <lineage>
        <taxon>Eukaryota</taxon>
        <taxon>Metazoa</taxon>
        <taxon>Cnidaria</taxon>
        <taxon>Anthozoa</taxon>
        <taxon>Hexacorallia</taxon>
        <taxon>Scleractinia</taxon>
        <taxon>Astrocoeniina</taxon>
        <taxon>Pocilloporidae</taxon>
        <taxon>Pocillopora</taxon>
    </lineage>
</organism>
<keyword evidence="6" id="KW-0863">Zinc-finger</keyword>
<evidence type="ECO:0000256" key="7">
    <source>
        <dbReference type="ARBA" id="ARBA00022833"/>
    </source>
</evidence>
<feature type="compositionally biased region" description="Basic and acidic residues" evidence="10">
    <location>
        <begin position="1360"/>
        <end position="1372"/>
    </location>
</feature>
<dbReference type="PROSITE" id="PS50003">
    <property type="entry name" value="PH_DOMAIN"/>
    <property type="match status" value="1"/>
</dbReference>
<comment type="caution">
    <text evidence="13">The sequence shown here is derived from an EMBL/GenBank/DDBJ whole genome shotgun (WGS) entry which is preliminary data.</text>
</comment>
<proteinExistence type="predicted"/>
<dbReference type="PROSITE" id="PS50010">
    <property type="entry name" value="DH_2"/>
    <property type="match status" value="1"/>
</dbReference>
<dbReference type="InterPro" id="IPR041020">
    <property type="entry name" value="PH_16"/>
</dbReference>
<keyword evidence="4" id="KW-0344">Guanine-nucleotide releasing factor</keyword>
<feature type="region of interest" description="Disordered" evidence="10">
    <location>
        <begin position="425"/>
        <end position="477"/>
    </location>
</feature>
<feature type="region of interest" description="Disordered" evidence="10">
    <location>
        <begin position="309"/>
        <end position="360"/>
    </location>
</feature>
<dbReference type="SUPFAM" id="SSF48065">
    <property type="entry name" value="DBL homology domain (DH-domain)"/>
    <property type="match status" value="1"/>
</dbReference>
<dbReference type="Pfam" id="PF17838">
    <property type="entry name" value="PH_16"/>
    <property type="match status" value="1"/>
</dbReference>
<dbReference type="Proteomes" id="UP001159428">
    <property type="component" value="Unassembled WGS sequence"/>
</dbReference>
<feature type="compositionally biased region" description="Polar residues" evidence="10">
    <location>
        <begin position="1333"/>
        <end position="1342"/>
    </location>
</feature>
<keyword evidence="7" id="KW-0862">Zinc</keyword>
<gene>
    <name evidence="13" type="ORF">PMEA_00021588</name>
</gene>
<keyword evidence="14" id="KW-1185">Reference proteome</keyword>
<feature type="compositionally biased region" description="Basic and acidic residues" evidence="10">
    <location>
        <begin position="327"/>
        <end position="338"/>
    </location>
</feature>
<dbReference type="Pfam" id="PF00621">
    <property type="entry name" value="RhoGEF"/>
    <property type="match status" value="1"/>
</dbReference>
<dbReference type="GO" id="GO:0005085">
    <property type="term" value="F:guanyl-nucleotide exchange factor activity"/>
    <property type="evidence" value="ECO:0007669"/>
    <property type="project" value="UniProtKB-KW"/>
</dbReference>
<evidence type="ECO:0000256" key="5">
    <source>
        <dbReference type="ARBA" id="ARBA00022723"/>
    </source>
</evidence>
<feature type="compositionally biased region" description="Polar residues" evidence="10">
    <location>
        <begin position="343"/>
        <end position="353"/>
    </location>
</feature>
<dbReference type="PANTHER" id="PTHR13944">
    <property type="entry name" value="AGAP007712-PA"/>
    <property type="match status" value="1"/>
</dbReference>
<dbReference type="Gene3D" id="2.30.29.30">
    <property type="entry name" value="Pleckstrin-homology domain (PH domain)/Phosphotyrosine-binding domain (PTB)"/>
    <property type="match status" value="1"/>
</dbReference>
<feature type="compositionally biased region" description="Basic and acidic residues" evidence="10">
    <location>
        <begin position="861"/>
        <end position="874"/>
    </location>
</feature>
<evidence type="ECO:0000256" key="9">
    <source>
        <dbReference type="SAM" id="Coils"/>
    </source>
</evidence>
<dbReference type="InterPro" id="IPR000219">
    <property type="entry name" value="DH_dom"/>
</dbReference>
<feature type="coiled-coil region" evidence="9">
    <location>
        <begin position="1271"/>
        <end position="1298"/>
    </location>
</feature>
<feature type="compositionally biased region" description="Acidic residues" evidence="10">
    <location>
        <begin position="847"/>
        <end position="860"/>
    </location>
</feature>
<keyword evidence="8 9" id="KW-0175">Coiled coil</keyword>
<reference evidence="13 14" key="1">
    <citation type="submission" date="2022-05" db="EMBL/GenBank/DDBJ databases">
        <authorList>
            <consortium name="Genoscope - CEA"/>
            <person name="William W."/>
        </authorList>
    </citation>
    <scope>NUCLEOTIDE SEQUENCE [LARGE SCALE GENOMIC DNA]</scope>
</reference>
<feature type="compositionally biased region" description="Polar residues" evidence="10">
    <location>
        <begin position="1316"/>
        <end position="1325"/>
    </location>
</feature>